<keyword evidence="5" id="KW-0966">Cell projection</keyword>
<proteinExistence type="predicted"/>
<dbReference type="GO" id="GO:0005737">
    <property type="term" value="C:cytoplasm"/>
    <property type="evidence" value="ECO:0007669"/>
    <property type="project" value="UniProtKB-SubCell"/>
</dbReference>
<comment type="caution">
    <text evidence="8">The sequence shown here is derived from an EMBL/GenBank/DDBJ whole genome shotgun (WGS) entry which is preliminary data.</text>
</comment>
<dbReference type="InterPro" id="IPR053879">
    <property type="entry name" value="HYDIN_VesB_CFA65-like_Ig"/>
</dbReference>
<feature type="transmembrane region" description="Helical" evidence="6">
    <location>
        <begin position="21"/>
        <end position="41"/>
    </location>
</feature>
<evidence type="ECO:0000313" key="9">
    <source>
        <dbReference type="Proteomes" id="UP000886687"/>
    </source>
</evidence>
<organism evidence="8 9">
    <name type="scientific">Candidatus Thiodiazotropha lotti</name>
    <dbReference type="NCBI Taxonomy" id="2792787"/>
    <lineage>
        <taxon>Bacteria</taxon>
        <taxon>Pseudomonadati</taxon>
        <taxon>Pseudomonadota</taxon>
        <taxon>Gammaproteobacteria</taxon>
        <taxon>Chromatiales</taxon>
        <taxon>Sedimenticolaceae</taxon>
        <taxon>Candidatus Thiodiazotropha</taxon>
    </lineage>
</organism>
<dbReference type="SMART" id="SM00869">
    <property type="entry name" value="Autotransporter"/>
    <property type="match status" value="1"/>
</dbReference>
<dbReference type="InterPro" id="IPR013783">
    <property type="entry name" value="Ig-like_fold"/>
</dbReference>
<evidence type="ECO:0000256" key="3">
    <source>
        <dbReference type="ARBA" id="ARBA00022490"/>
    </source>
</evidence>
<dbReference type="Pfam" id="PF22544">
    <property type="entry name" value="HYDIN_VesB_CFA65-like_Ig"/>
    <property type="match status" value="3"/>
</dbReference>
<gene>
    <name evidence="8" type="ORF">JAZ04_00650</name>
</gene>
<dbReference type="NCBIfam" id="NF012200">
    <property type="entry name" value="choice_anch_D"/>
    <property type="match status" value="4"/>
</dbReference>
<dbReference type="AlphaFoldDB" id="A0A9E4MXF3"/>
<comment type="subcellular location">
    <subcellularLocation>
        <location evidence="1">Cell projection</location>
        <location evidence="1">Cilium</location>
    </subcellularLocation>
    <subcellularLocation>
        <location evidence="2">Cytoplasm</location>
    </subcellularLocation>
</comment>
<evidence type="ECO:0000256" key="4">
    <source>
        <dbReference type="ARBA" id="ARBA00023069"/>
    </source>
</evidence>
<dbReference type="GO" id="GO:0019867">
    <property type="term" value="C:outer membrane"/>
    <property type="evidence" value="ECO:0007669"/>
    <property type="project" value="InterPro"/>
</dbReference>
<dbReference type="InterPro" id="IPR036709">
    <property type="entry name" value="Autotransporte_beta_dom_sf"/>
</dbReference>
<dbReference type="NCBIfam" id="TIGR01414">
    <property type="entry name" value="autotrans_barl"/>
    <property type="match status" value="1"/>
</dbReference>
<dbReference type="Proteomes" id="UP000886687">
    <property type="component" value="Unassembled WGS sequence"/>
</dbReference>
<dbReference type="EMBL" id="JAEPDI010000001">
    <property type="protein sequence ID" value="MCG7937352.1"/>
    <property type="molecule type" value="Genomic_DNA"/>
</dbReference>
<dbReference type="InterPro" id="IPR006315">
    <property type="entry name" value="OM_autotransptr_brl_dom"/>
</dbReference>
<dbReference type="Gene3D" id="2.40.128.130">
    <property type="entry name" value="Autotransporter beta-domain"/>
    <property type="match status" value="1"/>
</dbReference>
<keyword evidence="6" id="KW-0812">Transmembrane</keyword>
<evidence type="ECO:0000256" key="1">
    <source>
        <dbReference type="ARBA" id="ARBA00004138"/>
    </source>
</evidence>
<keyword evidence="4" id="KW-0969">Cilium</keyword>
<reference evidence="8" key="1">
    <citation type="journal article" date="2021" name="Proc. Natl. Acad. Sci. U.S.A.">
        <title>Global biogeography of chemosynthetic symbionts reveals both localized and globally distributed symbiont groups. .</title>
        <authorList>
            <person name="Osvatic J.T."/>
            <person name="Wilkins L.G.E."/>
            <person name="Leibrecht L."/>
            <person name="Leray M."/>
            <person name="Zauner S."/>
            <person name="Polzin J."/>
            <person name="Camacho Y."/>
            <person name="Gros O."/>
            <person name="van Gils J.A."/>
            <person name="Eisen J.A."/>
            <person name="Petersen J.M."/>
            <person name="Yuen B."/>
        </authorList>
    </citation>
    <scope>NUCLEOTIDE SEQUENCE</scope>
    <source>
        <strain evidence="8">MAGL173</strain>
    </source>
</reference>
<sequence>MFYLGNAVTVQRWSISKWQKCLIATLLLLYSMGASAIYSIAPGSLDFGDVGVGVASTPMSVTFNNDNSTAAIEFTSITATGDYTITHNCPMSPVLLDELTSCTITATLTPSTTGIRSGSINITGFDRSIVLGASYLPIAPSVPLTGVGIRGDLVLGSNNLDFGAINVGNSSSTQSVSLSNSGNAAVSIEGISTTPQFSQTNDCPVSLAAGANCTIMVRVSPSSTGDIAGSLTASGSGPQGPTSSVTSLTAVGLAALVSQIEVNPTSLSFSDTPVGTTSDGQNITISNQGNTTLSEISLSLSGDFTETNDCPTTLSPSSSCTVTVSAVPTTAGELSGSFEVNATDGTHNLMEVVSLTAIGTIAELVTSDTEVTFPDASVDSSSDPQTVTLTNQGSAPLSINSISTEGDFSQTNDCGAELAAGSSCDIQVVFSPQSMGDATGALVIDTNQGISRINLSGTADDSGPAPSDNPVADLLDPYTGGNPNLGALAEVIGEACPSGRLESRLQEDCNAVVGAAIGGDPNTATALNQVNPETATQANNASQQGGQAQIRNLGSRIAALRAGASGISFQGLDLLIDDKPFSIDTIAQAYRQRGGGASSDNPLMESRLGFFITGDIATGSKDETDLESGLDFDTFGLTMGLDYRINPNFILGGALGYVDTTTELEDDAAEIDTQGYSLNLYGTYYAEQNYFVDFSLGYGANNFDQSRRISYQLDGLANVNQKLSADYDGSMLSLFIGSGYDFGNGPWSFGPRADLEYIKSDVDGFTEEVSNPDADGGGWATRVDDTDQTWLTLKLGGRLAYTHSADWGILIPYTRLDWLHEFEDDAQVINAYLVGDPNAQAIRIESDDPDRDYLRLRLGTSAQFKNGVVGFLDYSTILAHDDWTAHTISIGLRSEF</sequence>
<evidence type="ECO:0000313" key="8">
    <source>
        <dbReference type="EMBL" id="MCG7937352.1"/>
    </source>
</evidence>
<name>A0A9E4MXF3_9GAMM</name>
<dbReference type="SUPFAM" id="SSF103515">
    <property type="entry name" value="Autotransporter"/>
    <property type="match status" value="1"/>
</dbReference>
<evidence type="ECO:0000256" key="5">
    <source>
        <dbReference type="ARBA" id="ARBA00023273"/>
    </source>
</evidence>
<dbReference type="PROSITE" id="PS51208">
    <property type="entry name" value="AUTOTRANSPORTER"/>
    <property type="match status" value="1"/>
</dbReference>
<accession>A0A9E4MXF3</accession>
<keyword evidence="3" id="KW-0963">Cytoplasm</keyword>
<evidence type="ECO:0000259" key="7">
    <source>
        <dbReference type="PROSITE" id="PS51208"/>
    </source>
</evidence>
<dbReference type="Pfam" id="PF03797">
    <property type="entry name" value="Autotransporter"/>
    <property type="match status" value="1"/>
</dbReference>
<dbReference type="Gene3D" id="2.60.40.10">
    <property type="entry name" value="Immunoglobulins"/>
    <property type="match status" value="4"/>
</dbReference>
<evidence type="ECO:0000256" key="2">
    <source>
        <dbReference type="ARBA" id="ARBA00004496"/>
    </source>
</evidence>
<keyword evidence="6" id="KW-0472">Membrane</keyword>
<keyword evidence="6" id="KW-1133">Transmembrane helix</keyword>
<feature type="domain" description="Autotransporter" evidence="7">
    <location>
        <begin position="603"/>
        <end position="896"/>
    </location>
</feature>
<protein>
    <submittedName>
        <fullName evidence="8">Choice-of-anchor D domain-containing protein</fullName>
    </submittedName>
</protein>
<evidence type="ECO:0000256" key="6">
    <source>
        <dbReference type="SAM" id="Phobius"/>
    </source>
</evidence>
<dbReference type="InterPro" id="IPR005546">
    <property type="entry name" value="Autotransporte_beta"/>
</dbReference>